<accession>A0A9N9W5Q1</accession>
<protein>
    <submittedName>
        <fullName evidence="1">Uncharacterized protein</fullName>
    </submittedName>
</protein>
<dbReference type="EMBL" id="CABFOC020000003">
    <property type="protein sequence ID" value="CAH0043489.1"/>
    <property type="molecule type" value="Genomic_DNA"/>
</dbReference>
<proteinExistence type="predicted"/>
<gene>
    <name evidence="1" type="ORF">CSOL1703_00009396</name>
</gene>
<comment type="caution">
    <text evidence="1">The sequence shown here is derived from an EMBL/GenBank/DDBJ whole genome shotgun (WGS) entry which is preliminary data.</text>
</comment>
<keyword evidence="2" id="KW-1185">Reference proteome</keyword>
<dbReference type="Proteomes" id="UP000775872">
    <property type="component" value="Unassembled WGS sequence"/>
</dbReference>
<dbReference type="AlphaFoldDB" id="A0A9N9W5Q1"/>
<name>A0A9N9W5Q1_9HYPO</name>
<evidence type="ECO:0000313" key="1">
    <source>
        <dbReference type="EMBL" id="CAH0043489.1"/>
    </source>
</evidence>
<reference evidence="1" key="1">
    <citation type="submission" date="2021-10" db="EMBL/GenBank/DDBJ databases">
        <authorList>
            <person name="Piombo E."/>
        </authorList>
    </citation>
    <scope>NUCLEOTIDE SEQUENCE</scope>
</reference>
<evidence type="ECO:0000313" key="2">
    <source>
        <dbReference type="Proteomes" id="UP000775872"/>
    </source>
</evidence>
<sequence length="356" mass="40544">MPLTFLASVFECLSQIFFGMRPLMNIEDIDVPLPEQESAWSAVTQSDWESAIGERSGGQASKNSLKRVLYGIDSMQQVLPEVDGFIRLLLTVTLFVEENMELLRTKSWLAEGISNPSSLARSRSSTQPTLERDTPFRLQNRIKAMDADFNLLQPNFTIYPFVSDLSIMEACMYHEVHIMRHVRLEGLYALTGWQASKTYIDIAERDFKLWLHDHQPTIRKCLWHAATLLSTLHSRRHMTLWEPLCFLTRAIFLWAYLKHADSKTVQPSSSEHMIENQKALRLDRLTKADERNAWIDHGFNGNVHVTGIGNLNPGEHPNRVLEELHRYLISQTGTANLAGGIAKAAMQVCRGLPPSF</sequence>
<organism evidence="1 2">
    <name type="scientific">Clonostachys solani</name>
    <dbReference type="NCBI Taxonomy" id="160281"/>
    <lineage>
        <taxon>Eukaryota</taxon>
        <taxon>Fungi</taxon>
        <taxon>Dikarya</taxon>
        <taxon>Ascomycota</taxon>
        <taxon>Pezizomycotina</taxon>
        <taxon>Sordariomycetes</taxon>
        <taxon>Hypocreomycetidae</taxon>
        <taxon>Hypocreales</taxon>
        <taxon>Bionectriaceae</taxon>
        <taxon>Clonostachys</taxon>
    </lineage>
</organism>
<dbReference type="OrthoDB" id="1405595at2759"/>